<evidence type="ECO:0000256" key="5">
    <source>
        <dbReference type="PIRSR" id="PIRSR005054-50"/>
    </source>
</evidence>
<dbReference type="GO" id="GO:0051607">
    <property type="term" value="P:defense response to virus"/>
    <property type="evidence" value="ECO:0007669"/>
    <property type="project" value="UniProtKB-KW"/>
</dbReference>
<accession>A0A7V4TGE7</accession>
<dbReference type="PANTHER" id="PTHR36984:SF1">
    <property type="entry name" value="CRISPR-ASSOCIATED ENDORIBONUCLEASE CAS6 1"/>
    <property type="match status" value="1"/>
</dbReference>
<dbReference type="Pfam" id="PF01881">
    <property type="entry name" value="Cas_Cas6_C"/>
    <property type="match status" value="1"/>
</dbReference>
<gene>
    <name evidence="7" type="primary">cas6</name>
    <name evidence="7" type="ORF">ENW11_06200</name>
</gene>
<dbReference type="EMBL" id="DTIY01000042">
    <property type="protein sequence ID" value="HGY39375.1"/>
    <property type="molecule type" value="Genomic_DNA"/>
</dbReference>
<evidence type="ECO:0000313" key="7">
    <source>
        <dbReference type="EMBL" id="HGY39375.1"/>
    </source>
</evidence>
<evidence type="ECO:0000256" key="4">
    <source>
        <dbReference type="PIRNR" id="PIRNR005054"/>
    </source>
</evidence>
<feature type="domain" description="CRISPR associated protein Cas6 C-terminal" evidence="6">
    <location>
        <begin position="121"/>
        <end position="243"/>
    </location>
</feature>
<feature type="active site" description="Proton donor" evidence="5">
    <location>
        <position position="43"/>
    </location>
</feature>
<dbReference type="PANTHER" id="PTHR36984">
    <property type="entry name" value="CRISPR-ASSOCIATED ENDORIBONUCLEASE CAS6 1"/>
    <property type="match status" value="1"/>
</dbReference>
<name>A0A7V4TGE7_9BACT</name>
<dbReference type="Gene3D" id="3.30.70.1890">
    <property type="match status" value="1"/>
</dbReference>
<dbReference type="AlphaFoldDB" id="A0A7V4TGE7"/>
<evidence type="ECO:0000259" key="6">
    <source>
        <dbReference type="Pfam" id="PF01881"/>
    </source>
</evidence>
<dbReference type="InterPro" id="IPR010156">
    <property type="entry name" value="CRISPR-assoc_prot_Cas6"/>
</dbReference>
<comment type="similarity">
    <text evidence="1 4">Belongs to the CRISPR-associated protein Cas6/Cse3/CasE family.</text>
</comment>
<dbReference type="PIRSF" id="PIRSF005054">
    <property type="entry name" value="PF1131"/>
    <property type="match status" value="1"/>
</dbReference>
<dbReference type="CDD" id="cd21140">
    <property type="entry name" value="Cas6_I-like"/>
    <property type="match status" value="1"/>
</dbReference>
<reference evidence="7" key="1">
    <citation type="journal article" date="2020" name="mSystems">
        <title>Genome- and Community-Level Interaction Insights into Carbon Utilization and Element Cycling Functions of Hydrothermarchaeota in Hydrothermal Sediment.</title>
        <authorList>
            <person name="Zhou Z."/>
            <person name="Liu Y."/>
            <person name="Xu W."/>
            <person name="Pan J."/>
            <person name="Luo Z.H."/>
            <person name="Li M."/>
        </authorList>
    </citation>
    <scope>NUCLEOTIDE SEQUENCE [LARGE SCALE GENOMIC DNA]</scope>
    <source>
        <strain evidence="7">SpSt-82</strain>
    </source>
</reference>
<evidence type="ECO:0000256" key="2">
    <source>
        <dbReference type="ARBA" id="ARBA00022884"/>
    </source>
</evidence>
<dbReference type="InterPro" id="IPR045747">
    <property type="entry name" value="CRISPR-assoc_prot_Cas6_N_sf"/>
</dbReference>
<dbReference type="GO" id="GO:0003723">
    <property type="term" value="F:RNA binding"/>
    <property type="evidence" value="ECO:0007669"/>
    <property type="project" value="UniProtKB-KW"/>
</dbReference>
<dbReference type="RefSeq" id="WP_427366720.1">
    <property type="nucleotide sequence ID" value="NZ_CP187957.1"/>
</dbReference>
<comment type="function">
    <text evidence="4">CRISPR (clustered regularly interspaced short palindromic repeat), is an adaptive immune system that provides protection against mobile genetic elements (viruses, transposable elements and conjugative plasmids). CRISPR clusters contain sequences complementary to antecedent mobile elements and target invading nucleic acids. CRISPR clusters are transcribed and processed into CRISPR RNA (crRNA).</text>
</comment>
<keyword evidence="2" id="KW-0694">RNA-binding</keyword>
<evidence type="ECO:0000256" key="3">
    <source>
        <dbReference type="ARBA" id="ARBA00023118"/>
    </source>
</evidence>
<keyword evidence="3" id="KW-0051">Antiviral defense</keyword>
<dbReference type="NCBIfam" id="TIGR01877">
    <property type="entry name" value="cas_cas6"/>
    <property type="match status" value="1"/>
</dbReference>
<dbReference type="Pfam" id="PF21350">
    <property type="entry name" value="Cas6_I-A"/>
    <property type="match status" value="1"/>
</dbReference>
<proteinExistence type="inferred from homology"/>
<comment type="caution">
    <text evidence="7">The sequence shown here is derived from an EMBL/GenBank/DDBJ whole genome shotgun (WGS) entry which is preliminary data.</text>
</comment>
<dbReference type="Gene3D" id="3.30.70.1900">
    <property type="match status" value="1"/>
</dbReference>
<dbReference type="InterPro" id="IPR049435">
    <property type="entry name" value="Cas_Cas6_C"/>
</dbReference>
<feature type="active site" description="Proton acceptor" evidence="5">
    <location>
        <position position="28"/>
    </location>
</feature>
<protein>
    <recommendedName>
        <fullName evidence="4">CRISPR-associated endoribonuclease</fullName>
    </recommendedName>
</protein>
<evidence type="ECO:0000256" key="1">
    <source>
        <dbReference type="ARBA" id="ARBA00005937"/>
    </source>
</evidence>
<dbReference type="GO" id="GO:0016788">
    <property type="term" value="F:hydrolase activity, acting on ester bonds"/>
    <property type="evidence" value="ECO:0007669"/>
    <property type="project" value="InterPro"/>
</dbReference>
<organism evidence="7">
    <name type="scientific">Candidatus Caldatribacterium saccharofermentans</name>
    <dbReference type="NCBI Taxonomy" id="1454753"/>
    <lineage>
        <taxon>Bacteria</taxon>
        <taxon>Pseudomonadati</taxon>
        <taxon>Atribacterota</taxon>
        <taxon>Atribacteria</taxon>
        <taxon>Atribacterales</taxon>
        <taxon>Candidatus Caldatribacteriaceae</taxon>
        <taxon>Candidatus Caldatribacterium</taxon>
    </lineage>
</organism>
<sequence length="250" mass="28135">MRLRIVLGGTGEIFLPWEYPHLLHGLLYRAVIGENPEFGVFLHERGFGEDHHRYRLFVFSRIFPKKARRCEKGLWCTPPLVFWVASPLAFFLEALASALLRSRRISLGNTVLFVKSIEIEPPPDFSGKVLCETLSPLVASTGVRRGEKLHKVFLAPEDPRFFAVVQENLYRKARALGLSLAPDAQVFFEPVGTWRSKLVSVQGTNIRGYEGRFFAQGDATLLALAYDAGLGERNAQGFGMFRVVTPPQDE</sequence>